<evidence type="ECO:0000256" key="2">
    <source>
        <dbReference type="ARBA" id="ARBA00022801"/>
    </source>
</evidence>
<feature type="domain" description="Exonuclease" evidence="4">
    <location>
        <begin position="29"/>
        <end position="212"/>
    </location>
</feature>
<dbReference type="FunFam" id="3.30.420.10:FF:000200">
    <property type="entry name" value="Protein CBG10739"/>
    <property type="match status" value="1"/>
</dbReference>
<keyword evidence="6" id="KW-1185">Reference proteome</keyword>
<dbReference type="InterPro" id="IPR051274">
    <property type="entry name" value="3-5_Exoribonuclease"/>
</dbReference>
<dbReference type="GO" id="GO:0000175">
    <property type="term" value="F:3'-5'-RNA exonuclease activity"/>
    <property type="evidence" value="ECO:0007669"/>
    <property type="project" value="InterPro"/>
</dbReference>
<evidence type="ECO:0000313" key="6">
    <source>
        <dbReference type="Proteomes" id="UP001328107"/>
    </source>
</evidence>
<dbReference type="Gene3D" id="3.30.420.10">
    <property type="entry name" value="Ribonuclease H-like superfamily/Ribonuclease H"/>
    <property type="match status" value="1"/>
</dbReference>
<dbReference type="Proteomes" id="UP001328107">
    <property type="component" value="Unassembled WGS sequence"/>
</dbReference>
<keyword evidence="3" id="KW-0269">Exonuclease</keyword>
<protein>
    <recommendedName>
        <fullName evidence="4">Exonuclease domain-containing protein</fullName>
    </recommendedName>
</protein>
<reference evidence="6" key="1">
    <citation type="submission" date="2022-10" db="EMBL/GenBank/DDBJ databases">
        <title>Genome assembly of Pristionchus species.</title>
        <authorList>
            <person name="Yoshida K."/>
            <person name="Sommer R.J."/>
        </authorList>
    </citation>
    <scope>NUCLEOTIDE SEQUENCE [LARGE SCALE GENOMIC DNA]</scope>
    <source>
        <strain evidence="6">RS5460</strain>
    </source>
</reference>
<gene>
    <name evidence="5" type="ORF">PMAYCL1PPCAC_18151</name>
</gene>
<dbReference type="Pfam" id="PF00929">
    <property type="entry name" value="RNase_T"/>
    <property type="match status" value="1"/>
</dbReference>
<comment type="caution">
    <text evidence="5">The sequence shown here is derived from an EMBL/GenBank/DDBJ whole genome shotgun (WGS) entry which is preliminary data.</text>
</comment>
<dbReference type="InterPro" id="IPR047201">
    <property type="entry name" value="ERI-1_3'hExo-like"/>
</dbReference>
<dbReference type="SUPFAM" id="SSF53098">
    <property type="entry name" value="Ribonuclease H-like"/>
    <property type="match status" value="1"/>
</dbReference>
<evidence type="ECO:0000256" key="3">
    <source>
        <dbReference type="ARBA" id="ARBA00022839"/>
    </source>
</evidence>
<evidence type="ECO:0000313" key="5">
    <source>
        <dbReference type="EMBL" id="GMR47956.1"/>
    </source>
</evidence>
<name>A0AAN5I1S0_9BILA</name>
<dbReference type="AlphaFoldDB" id="A0AAN5I1S0"/>
<dbReference type="EMBL" id="BTRK01000004">
    <property type="protein sequence ID" value="GMR47956.1"/>
    <property type="molecule type" value="Genomic_DNA"/>
</dbReference>
<dbReference type="SMART" id="SM00479">
    <property type="entry name" value="EXOIII"/>
    <property type="match status" value="1"/>
</dbReference>
<proteinExistence type="predicted"/>
<dbReference type="InterPro" id="IPR036397">
    <property type="entry name" value="RNaseH_sf"/>
</dbReference>
<evidence type="ECO:0000256" key="1">
    <source>
        <dbReference type="ARBA" id="ARBA00022722"/>
    </source>
</evidence>
<accession>A0AAN5I1S0</accession>
<dbReference type="PANTHER" id="PTHR23044">
    <property type="entry name" value="3'-5' EXONUCLEASE ERI1-RELATED"/>
    <property type="match status" value="1"/>
</dbReference>
<organism evidence="5 6">
    <name type="scientific">Pristionchus mayeri</name>
    <dbReference type="NCBI Taxonomy" id="1317129"/>
    <lineage>
        <taxon>Eukaryota</taxon>
        <taxon>Metazoa</taxon>
        <taxon>Ecdysozoa</taxon>
        <taxon>Nematoda</taxon>
        <taxon>Chromadorea</taxon>
        <taxon>Rhabditida</taxon>
        <taxon>Rhabditina</taxon>
        <taxon>Diplogasteromorpha</taxon>
        <taxon>Diplogasteroidea</taxon>
        <taxon>Neodiplogasteridae</taxon>
        <taxon>Pristionchus</taxon>
    </lineage>
</organism>
<dbReference type="GO" id="GO:0003676">
    <property type="term" value="F:nucleic acid binding"/>
    <property type="evidence" value="ECO:0007669"/>
    <property type="project" value="InterPro"/>
</dbReference>
<sequence length="229" mass="26642">MVPEQCIFQRIMASRLISRPKYAKQVYDYLLVLDFEATCLRNSKIQPYQEIIEWPVAKLNCSNLEVESIFHTYVRPTARPELSTFCTELTGIIQGMVDTAQPLPEVLTAFDRWMKNEGLHEKSFIFVTCGDWDLKDQLRNEAMKKNLILPTYFSSWINIKKSVCELTGVFPKGMKDILNYVEIELQGRHHSGIDDVKNIVEITRWLLKKGHVLKSERDSPIRRFGSKLE</sequence>
<keyword evidence="2" id="KW-0378">Hydrolase</keyword>
<dbReference type="InterPro" id="IPR013520">
    <property type="entry name" value="Ribonucl_H"/>
</dbReference>
<evidence type="ECO:0000259" key="4">
    <source>
        <dbReference type="SMART" id="SM00479"/>
    </source>
</evidence>
<dbReference type="PANTHER" id="PTHR23044:SF61">
    <property type="entry name" value="3'-5' EXORIBONUCLEASE 1-RELATED"/>
    <property type="match status" value="1"/>
</dbReference>
<dbReference type="CDD" id="cd06133">
    <property type="entry name" value="ERI-1_3'hExo_like"/>
    <property type="match status" value="1"/>
</dbReference>
<dbReference type="InterPro" id="IPR012337">
    <property type="entry name" value="RNaseH-like_sf"/>
</dbReference>
<keyword evidence="1" id="KW-0540">Nuclease</keyword>